<dbReference type="Proteomes" id="UP000576082">
    <property type="component" value="Unassembled WGS sequence"/>
</dbReference>
<evidence type="ECO:0000256" key="1">
    <source>
        <dbReference type="ARBA" id="ARBA00010641"/>
    </source>
</evidence>
<dbReference type="InterPro" id="IPR039425">
    <property type="entry name" value="RNA_pol_sigma-70-like"/>
</dbReference>
<dbReference type="InterPro" id="IPR013325">
    <property type="entry name" value="RNA_pol_sigma_r2"/>
</dbReference>
<keyword evidence="4" id="KW-0804">Transcription</keyword>
<sequence length="168" mass="19828">MTAVEFNNRIQFLIPSLEPFAMKLTKDHSNAKDLIQETMLKAFSNKEKFTTGSNLKAWVFTIMKNTFLTDYQKTSRRKTFIDTTDNLHFINSTNIEQKNAAYSNFAMDDIQAAIEDLEDIYKRPFVMYFRGFKYHEISERLNIPIGTVKNRIFLARKELKQILKVYEM</sequence>
<evidence type="ECO:0000259" key="6">
    <source>
        <dbReference type="Pfam" id="PF08281"/>
    </source>
</evidence>
<organism evidence="7 8">
    <name type="scientific">Flammeovirga aprica JL-4</name>
    <dbReference type="NCBI Taxonomy" id="694437"/>
    <lineage>
        <taxon>Bacteria</taxon>
        <taxon>Pseudomonadati</taxon>
        <taxon>Bacteroidota</taxon>
        <taxon>Cytophagia</taxon>
        <taxon>Cytophagales</taxon>
        <taxon>Flammeovirgaceae</taxon>
        <taxon>Flammeovirga</taxon>
    </lineage>
</organism>
<dbReference type="GO" id="GO:0003677">
    <property type="term" value="F:DNA binding"/>
    <property type="evidence" value="ECO:0007669"/>
    <property type="project" value="InterPro"/>
</dbReference>
<gene>
    <name evidence="7" type="ORF">HHU12_19565</name>
</gene>
<dbReference type="CDD" id="cd06171">
    <property type="entry name" value="Sigma70_r4"/>
    <property type="match status" value="1"/>
</dbReference>
<dbReference type="InterPro" id="IPR014284">
    <property type="entry name" value="RNA_pol_sigma-70_dom"/>
</dbReference>
<dbReference type="PANTHER" id="PTHR43133:SF25">
    <property type="entry name" value="RNA POLYMERASE SIGMA FACTOR RFAY-RELATED"/>
    <property type="match status" value="1"/>
</dbReference>
<feature type="domain" description="RNA polymerase sigma factor 70 region 4 type 2" evidence="6">
    <location>
        <begin position="109"/>
        <end position="159"/>
    </location>
</feature>
<feature type="domain" description="RNA polymerase sigma-70 region 2" evidence="5">
    <location>
        <begin position="19"/>
        <end position="76"/>
    </location>
</feature>
<dbReference type="InterPro" id="IPR007627">
    <property type="entry name" value="RNA_pol_sigma70_r2"/>
</dbReference>
<dbReference type="InterPro" id="IPR013249">
    <property type="entry name" value="RNA_pol_sigma70_r4_t2"/>
</dbReference>
<dbReference type="GO" id="GO:0006352">
    <property type="term" value="P:DNA-templated transcription initiation"/>
    <property type="evidence" value="ECO:0007669"/>
    <property type="project" value="InterPro"/>
</dbReference>
<protein>
    <submittedName>
        <fullName evidence="7">RNA polymerase sigma factor</fullName>
    </submittedName>
</protein>
<dbReference type="InterPro" id="IPR036388">
    <property type="entry name" value="WH-like_DNA-bd_sf"/>
</dbReference>
<dbReference type="Pfam" id="PF08281">
    <property type="entry name" value="Sigma70_r4_2"/>
    <property type="match status" value="1"/>
</dbReference>
<evidence type="ECO:0000256" key="3">
    <source>
        <dbReference type="ARBA" id="ARBA00023082"/>
    </source>
</evidence>
<keyword evidence="3" id="KW-0731">Sigma factor</keyword>
<dbReference type="Gene3D" id="1.10.10.10">
    <property type="entry name" value="Winged helix-like DNA-binding domain superfamily/Winged helix DNA-binding domain"/>
    <property type="match status" value="1"/>
</dbReference>
<dbReference type="SUPFAM" id="SSF88659">
    <property type="entry name" value="Sigma3 and sigma4 domains of RNA polymerase sigma factors"/>
    <property type="match status" value="1"/>
</dbReference>
<dbReference type="EMBL" id="JABANE010000057">
    <property type="protein sequence ID" value="NME70183.1"/>
    <property type="molecule type" value="Genomic_DNA"/>
</dbReference>
<name>A0A7X9XB15_9BACT</name>
<proteinExistence type="inferred from homology"/>
<evidence type="ECO:0000313" key="7">
    <source>
        <dbReference type="EMBL" id="NME70183.1"/>
    </source>
</evidence>
<evidence type="ECO:0000256" key="4">
    <source>
        <dbReference type="ARBA" id="ARBA00023163"/>
    </source>
</evidence>
<dbReference type="AlphaFoldDB" id="A0A7X9XB15"/>
<dbReference type="InterPro" id="IPR013324">
    <property type="entry name" value="RNA_pol_sigma_r3/r4-like"/>
</dbReference>
<accession>A0A7X9XB15</accession>
<evidence type="ECO:0000313" key="8">
    <source>
        <dbReference type="Proteomes" id="UP000576082"/>
    </source>
</evidence>
<evidence type="ECO:0000259" key="5">
    <source>
        <dbReference type="Pfam" id="PF04542"/>
    </source>
</evidence>
<dbReference type="NCBIfam" id="TIGR02937">
    <property type="entry name" value="sigma70-ECF"/>
    <property type="match status" value="1"/>
</dbReference>
<comment type="caution">
    <text evidence="7">The sequence shown here is derived from an EMBL/GenBank/DDBJ whole genome shotgun (WGS) entry which is preliminary data.</text>
</comment>
<comment type="similarity">
    <text evidence="1">Belongs to the sigma-70 factor family. ECF subfamily.</text>
</comment>
<keyword evidence="2" id="KW-0805">Transcription regulation</keyword>
<dbReference type="RefSeq" id="WP_169658425.1">
    <property type="nucleotide sequence ID" value="NZ_JABANE010000057.1"/>
</dbReference>
<keyword evidence="8" id="KW-1185">Reference proteome</keyword>
<dbReference type="SUPFAM" id="SSF88946">
    <property type="entry name" value="Sigma2 domain of RNA polymerase sigma factors"/>
    <property type="match status" value="1"/>
</dbReference>
<dbReference type="Gene3D" id="1.10.1740.10">
    <property type="match status" value="1"/>
</dbReference>
<reference evidence="7 8" key="1">
    <citation type="submission" date="2020-04" db="EMBL/GenBank/DDBJ databases">
        <title>Flammeovirga sp. SR4, a novel species isolated from seawater.</title>
        <authorList>
            <person name="Wang X."/>
        </authorList>
    </citation>
    <scope>NUCLEOTIDE SEQUENCE [LARGE SCALE GENOMIC DNA]</scope>
    <source>
        <strain evidence="7 8">ATCC 23126</strain>
    </source>
</reference>
<dbReference type="GO" id="GO:0016987">
    <property type="term" value="F:sigma factor activity"/>
    <property type="evidence" value="ECO:0007669"/>
    <property type="project" value="UniProtKB-KW"/>
</dbReference>
<dbReference type="Pfam" id="PF04542">
    <property type="entry name" value="Sigma70_r2"/>
    <property type="match status" value="1"/>
</dbReference>
<dbReference type="PANTHER" id="PTHR43133">
    <property type="entry name" value="RNA POLYMERASE ECF-TYPE SIGMA FACTO"/>
    <property type="match status" value="1"/>
</dbReference>
<evidence type="ECO:0000256" key="2">
    <source>
        <dbReference type="ARBA" id="ARBA00023015"/>
    </source>
</evidence>